<evidence type="ECO:0000259" key="4">
    <source>
        <dbReference type="PROSITE" id="PS50237"/>
    </source>
</evidence>
<dbReference type="PANTHER" id="PTHR46276">
    <property type="entry name" value="E3 UBIQUITIN-PROTEIN LIGASE UBR5"/>
    <property type="match status" value="1"/>
</dbReference>
<keyword evidence="6" id="KW-1185">Reference proteome</keyword>
<dbReference type="Gene3D" id="3.30.2410.10">
    <property type="entry name" value="Hect, E3 ligase catalytic domain"/>
    <property type="match status" value="1"/>
</dbReference>
<dbReference type="Pfam" id="PF00658">
    <property type="entry name" value="MLLE"/>
    <property type="match status" value="1"/>
</dbReference>
<dbReference type="WBParaSite" id="TCNE_0000074901-mRNA-1">
    <property type="protein sequence ID" value="TCNE_0000074901-mRNA-1"/>
    <property type="gene ID" value="TCNE_0000074901"/>
</dbReference>
<dbReference type="GO" id="GO:0005634">
    <property type="term" value="C:nucleus"/>
    <property type="evidence" value="ECO:0007669"/>
    <property type="project" value="TreeGrafter"/>
</dbReference>
<dbReference type="GO" id="GO:0005737">
    <property type="term" value="C:cytoplasm"/>
    <property type="evidence" value="ECO:0007669"/>
    <property type="project" value="TreeGrafter"/>
</dbReference>
<dbReference type="PROSITE" id="PS51309">
    <property type="entry name" value="PABC"/>
    <property type="match status" value="1"/>
</dbReference>
<evidence type="ECO:0000256" key="1">
    <source>
        <dbReference type="ARBA" id="ARBA00022786"/>
    </source>
</evidence>
<dbReference type="AlphaFoldDB" id="A0A183TWY0"/>
<feature type="domain" description="HECT" evidence="4">
    <location>
        <begin position="821"/>
        <end position="1084"/>
    </location>
</feature>
<sequence>LIVDLMPMLVDHREYSKSSYSHIPKMLELSDSIVAALRREIEERLCPTWRWMESVLDRTEAQLRFGNALMWSPAGALIVSNERKSTSRKDEERLTLVRCPFIPRNGVHMARWRRCRRPGSAIYSPVSRPEYTTAAHCSSGGRDSGSKKSEDENHEAVSRSDFFGYVLSLMRSSAGENGDDVPIIEFNALKALAFIADAYLSFVDMVEKVDSILAQGNTDQCTAGTPPQFIDMFDDEQMDSDNRTSPNVTTVRHFFQRSNSLLYPGITAAANHHAFEHRCCDSLALAERPQILKPGVEKEQMFGLPIEQRSTQDHEQSAREHGAQYPAHQGLAAPWTTFKDFMPPTSAVKSETRDKTRRRTSSCASAAPSIPPPRGFAPIKLESLMSALHEKNQSRLHRSLARWKHTLNLMAKAYHEQLMNGCGEESASSVLLTEMAGFSIREAQFRKRMEKFKAAQTKDLIFEVERDKQELIAQTIRQLNMHYSRRTANNNSNGSQSNTSSGSLSAGRESGIVGRGGVRLVNLGSFWNGSSLQGATTAECNNPPLACHKVKVTFKDEPGEGTGVARSFYSAVADAFLTMQSLPDEHHVLTAFGTASSSESTPQPSSRGPWTRSTMRERSAVLLGNLTISSRRRGLRNRYTLSVNSQPYFSLQQPQLNETPADGADVGRHVASNVDGLAPLARWEPDRETLGERLLARVRAIRPALCNKITGMLLDLQPHQLITILASEDLLRSHVEEAAEMLMAAGLGNNSRPGDAAASASSGDQSDPASAAESFIAKAASTPNLQGKCSPLQLAKSGISTSSSADDDTAPLFYRASKGGYYTPIAGKNTPHRLNAFRNVGRMIGICLMQMEIFPLHVCRHVLKFILGRPINWFDLAFYDPVLFESMRTLVFDDGPLRPDQINDLLLTFEVSLPIEEGGGMVELKRGGSKMAVTHENVVEYIYRFVEARMLGNHLKCLEAIKQGVYDVIPAGSLANMTSEDLRLLLCGTQEVSMTLMQSYTTFTDESSAAPDVLQRFKGWFWSVCSKFSGQEKQDLIFFWTGSPSLPSSEEGFQPLPTVLVRPADDQHLPTANTCISRFCIRAF</sequence>
<dbReference type="SUPFAM" id="SSF63570">
    <property type="entry name" value="PABC (PABP) domain"/>
    <property type="match status" value="1"/>
</dbReference>
<dbReference type="GO" id="GO:0003723">
    <property type="term" value="F:RNA binding"/>
    <property type="evidence" value="ECO:0007669"/>
    <property type="project" value="InterPro"/>
</dbReference>
<evidence type="ECO:0000313" key="6">
    <source>
        <dbReference type="Proteomes" id="UP000050794"/>
    </source>
</evidence>
<dbReference type="Gene3D" id="1.10.1900.10">
    <property type="entry name" value="c-terminal domain of poly(a) binding protein"/>
    <property type="match status" value="1"/>
</dbReference>
<dbReference type="GO" id="GO:0090263">
    <property type="term" value="P:positive regulation of canonical Wnt signaling pathway"/>
    <property type="evidence" value="ECO:0007669"/>
    <property type="project" value="TreeGrafter"/>
</dbReference>
<evidence type="ECO:0000256" key="3">
    <source>
        <dbReference type="SAM" id="MobiDB-lite"/>
    </source>
</evidence>
<dbReference type="InterPro" id="IPR036053">
    <property type="entry name" value="PABP-dom"/>
</dbReference>
<protein>
    <submittedName>
        <fullName evidence="7">HECT domain-containing protein</fullName>
    </submittedName>
</protein>
<dbReference type="Gene3D" id="3.30.2160.10">
    <property type="entry name" value="Hect, E3 ligase catalytic domain"/>
    <property type="match status" value="1"/>
</dbReference>
<dbReference type="PANTHER" id="PTHR46276:SF1">
    <property type="entry name" value="E3 UBIQUITIN-PROTEIN LIGASE UBR5"/>
    <property type="match status" value="1"/>
</dbReference>
<feature type="compositionally biased region" description="Low complexity" evidence="3">
    <location>
        <begin position="489"/>
        <end position="507"/>
    </location>
</feature>
<evidence type="ECO:0000256" key="2">
    <source>
        <dbReference type="PROSITE-ProRule" id="PRU00104"/>
    </source>
</evidence>
<dbReference type="Proteomes" id="UP000050794">
    <property type="component" value="Unassembled WGS sequence"/>
</dbReference>
<proteinExistence type="predicted"/>
<dbReference type="Pfam" id="PF00632">
    <property type="entry name" value="HECT"/>
    <property type="match status" value="1"/>
</dbReference>
<feature type="active site" description="Glycyl thioester intermediate" evidence="2">
    <location>
        <position position="1075"/>
    </location>
</feature>
<dbReference type="InterPro" id="IPR035983">
    <property type="entry name" value="Hect_E3_ubiquitin_ligase"/>
</dbReference>
<feature type="region of interest" description="Disordered" evidence="3">
    <location>
        <begin position="486"/>
        <end position="508"/>
    </location>
</feature>
<dbReference type="PROSITE" id="PS50237">
    <property type="entry name" value="HECT"/>
    <property type="match status" value="1"/>
</dbReference>
<evidence type="ECO:0000259" key="5">
    <source>
        <dbReference type="PROSITE" id="PS51309"/>
    </source>
</evidence>
<reference evidence="7" key="1">
    <citation type="submission" date="2016-06" db="UniProtKB">
        <authorList>
            <consortium name="WormBaseParasite"/>
        </authorList>
    </citation>
    <scope>IDENTIFICATION</scope>
</reference>
<feature type="region of interest" description="Disordered" evidence="3">
    <location>
        <begin position="593"/>
        <end position="614"/>
    </location>
</feature>
<dbReference type="InterPro" id="IPR002004">
    <property type="entry name" value="PABP_HYD_C"/>
</dbReference>
<dbReference type="Gene3D" id="3.90.1750.10">
    <property type="entry name" value="Hect, E3 ligase catalytic domains"/>
    <property type="match status" value="1"/>
</dbReference>
<dbReference type="GO" id="GO:0034450">
    <property type="term" value="F:ubiquitin-ubiquitin ligase activity"/>
    <property type="evidence" value="ECO:0007669"/>
    <property type="project" value="TreeGrafter"/>
</dbReference>
<organism evidence="6 7">
    <name type="scientific">Toxocara canis</name>
    <name type="common">Canine roundworm</name>
    <dbReference type="NCBI Taxonomy" id="6265"/>
    <lineage>
        <taxon>Eukaryota</taxon>
        <taxon>Metazoa</taxon>
        <taxon>Ecdysozoa</taxon>
        <taxon>Nematoda</taxon>
        <taxon>Chromadorea</taxon>
        <taxon>Rhabditida</taxon>
        <taxon>Spirurina</taxon>
        <taxon>Ascaridomorpha</taxon>
        <taxon>Ascaridoidea</taxon>
        <taxon>Toxocaridae</taxon>
        <taxon>Toxocara</taxon>
    </lineage>
</organism>
<dbReference type="SUPFAM" id="SSF56204">
    <property type="entry name" value="Hect, E3 ligase catalytic domain"/>
    <property type="match status" value="1"/>
</dbReference>
<feature type="compositionally biased region" description="Low complexity" evidence="3">
    <location>
        <begin position="596"/>
        <end position="606"/>
    </location>
</feature>
<feature type="region of interest" description="Disordered" evidence="3">
    <location>
        <begin position="342"/>
        <end position="372"/>
    </location>
</feature>
<dbReference type="GO" id="GO:0000209">
    <property type="term" value="P:protein polyubiquitination"/>
    <property type="evidence" value="ECO:0007669"/>
    <property type="project" value="TreeGrafter"/>
</dbReference>
<dbReference type="SMART" id="SM00119">
    <property type="entry name" value="HECTc"/>
    <property type="match status" value="1"/>
</dbReference>
<name>A0A183TWY0_TOXCA</name>
<dbReference type="InterPro" id="IPR000569">
    <property type="entry name" value="HECT_dom"/>
</dbReference>
<feature type="region of interest" description="Disordered" evidence="3">
    <location>
        <begin position="132"/>
        <end position="155"/>
    </location>
</feature>
<dbReference type="SMART" id="SM00517">
    <property type="entry name" value="PolyA"/>
    <property type="match status" value="1"/>
</dbReference>
<feature type="domain" description="PABC" evidence="5">
    <location>
        <begin position="670"/>
        <end position="747"/>
    </location>
</feature>
<evidence type="ECO:0000313" key="7">
    <source>
        <dbReference type="WBParaSite" id="TCNE_0000074901-mRNA-1"/>
    </source>
</evidence>
<feature type="compositionally biased region" description="Basic and acidic residues" evidence="3">
    <location>
        <begin position="144"/>
        <end position="155"/>
    </location>
</feature>
<accession>A0A183TWY0</accession>
<keyword evidence="1 2" id="KW-0833">Ubl conjugation pathway</keyword>